<reference evidence="12" key="1">
    <citation type="submission" date="2020-01" db="EMBL/GenBank/DDBJ databases">
        <authorList>
            <consortium name="DOE Joint Genome Institute"/>
            <person name="Haridas S."/>
            <person name="Albert R."/>
            <person name="Binder M."/>
            <person name="Bloem J."/>
            <person name="Labutti K."/>
            <person name="Salamov A."/>
            <person name="Andreopoulos B."/>
            <person name="Baker S.E."/>
            <person name="Barry K."/>
            <person name="Bills G."/>
            <person name="Bluhm B.H."/>
            <person name="Cannon C."/>
            <person name="Castanera R."/>
            <person name="Culley D.E."/>
            <person name="Daum C."/>
            <person name="Ezra D."/>
            <person name="Gonzalez J.B."/>
            <person name="Henrissat B."/>
            <person name="Kuo A."/>
            <person name="Liang C."/>
            <person name="Lipzen A."/>
            <person name="Lutzoni F."/>
            <person name="Magnuson J."/>
            <person name="Mondo S."/>
            <person name="Nolan M."/>
            <person name="Ohm R."/>
            <person name="Pangilinan J."/>
            <person name="Park H.-J."/>
            <person name="Ramirez L."/>
            <person name="Alfaro M."/>
            <person name="Sun H."/>
            <person name="Tritt A."/>
            <person name="Yoshinaga Y."/>
            <person name="Zwiers L.-H."/>
            <person name="Turgeon B.G."/>
            <person name="Goodwin S.B."/>
            <person name="Spatafora J.W."/>
            <person name="Crous P.W."/>
            <person name="Grigoriev I.V."/>
        </authorList>
    </citation>
    <scope>NUCLEOTIDE SEQUENCE</scope>
    <source>
        <strain evidence="12">CBS 342.82</strain>
    </source>
</reference>
<dbReference type="EC" id="6.3.4.2" evidence="3"/>
<keyword evidence="6" id="KW-0067">ATP-binding</keyword>
<dbReference type="GO" id="GO:0005737">
    <property type="term" value="C:cytoplasm"/>
    <property type="evidence" value="ECO:0007669"/>
    <property type="project" value="TreeGrafter"/>
</dbReference>
<keyword evidence="5" id="KW-0547">Nucleotide-binding</keyword>
<feature type="domain" description="Glutamine amidotransferase" evidence="10">
    <location>
        <begin position="2"/>
        <end position="166"/>
    </location>
</feature>
<dbReference type="AlphaFoldDB" id="A0A6J3M5R1"/>
<dbReference type="GO" id="GO:0005524">
    <property type="term" value="F:ATP binding"/>
    <property type="evidence" value="ECO:0007669"/>
    <property type="project" value="UniProtKB-KW"/>
</dbReference>
<reference evidence="12" key="3">
    <citation type="submission" date="2025-08" db="UniProtKB">
        <authorList>
            <consortium name="RefSeq"/>
        </authorList>
    </citation>
    <scope>IDENTIFICATION</scope>
    <source>
        <strain evidence="12">CBS 342.82</strain>
    </source>
</reference>
<dbReference type="InterPro" id="IPR029062">
    <property type="entry name" value="Class_I_gatase-like"/>
</dbReference>
<dbReference type="GO" id="GO:0097268">
    <property type="term" value="C:cytoophidium"/>
    <property type="evidence" value="ECO:0007669"/>
    <property type="project" value="TreeGrafter"/>
</dbReference>
<proteinExistence type="inferred from homology"/>
<dbReference type="GO" id="GO:0019856">
    <property type="term" value="P:pyrimidine nucleobase biosynthetic process"/>
    <property type="evidence" value="ECO:0007669"/>
    <property type="project" value="TreeGrafter"/>
</dbReference>
<evidence type="ECO:0000256" key="3">
    <source>
        <dbReference type="ARBA" id="ARBA00012291"/>
    </source>
</evidence>
<dbReference type="RefSeq" id="XP_033460254.1">
    <property type="nucleotide sequence ID" value="XM_033600327.1"/>
</dbReference>
<dbReference type="InterPro" id="IPR017926">
    <property type="entry name" value="GATASE"/>
</dbReference>
<dbReference type="PANTHER" id="PTHR11550:SF0">
    <property type="entry name" value="CTP SYNTHASE-RELATED"/>
    <property type="match status" value="1"/>
</dbReference>
<dbReference type="Proteomes" id="UP000504637">
    <property type="component" value="Unplaced"/>
</dbReference>
<dbReference type="GO" id="GO:0044210">
    <property type="term" value="P:'de novo' CTP biosynthetic process"/>
    <property type="evidence" value="ECO:0007669"/>
    <property type="project" value="UniProtKB-UniPathway"/>
</dbReference>
<comment type="similarity">
    <text evidence="2">Belongs to the CTP synthase family.</text>
</comment>
<keyword evidence="7" id="KW-0315">Glutamine amidotransferase</keyword>
<protein>
    <recommendedName>
        <fullName evidence="3">CTP synthase (glutamine hydrolyzing)</fullName>
        <ecNumber evidence="3">6.3.4.2</ecNumber>
    </recommendedName>
</protein>
<evidence type="ECO:0000256" key="8">
    <source>
        <dbReference type="ARBA" id="ARBA00022975"/>
    </source>
</evidence>
<evidence type="ECO:0000256" key="4">
    <source>
        <dbReference type="ARBA" id="ARBA00022598"/>
    </source>
</evidence>
<comment type="pathway">
    <text evidence="1">Pyrimidine metabolism; CTP biosynthesis via de novo pathway; CTP from UDP: step 2/2.</text>
</comment>
<evidence type="ECO:0000313" key="12">
    <source>
        <dbReference type="RefSeq" id="XP_033460254.1"/>
    </source>
</evidence>
<dbReference type="Gene3D" id="3.40.50.880">
    <property type="match status" value="1"/>
</dbReference>
<dbReference type="GeneID" id="54358127"/>
<dbReference type="Pfam" id="PF00117">
    <property type="entry name" value="GATase"/>
    <property type="match status" value="1"/>
</dbReference>
<evidence type="ECO:0000259" key="10">
    <source>
        <dbReference type="Pfam" id="PF00117"/>
    </source>
</evidence>
<name>A0A6J3M5R1_9PEZI</name>
<evidence type="ECO:0000256" key="2">
    <source>
        <dbReference type="ARBA" id="ARBA00007533"/>
    </source>
</evidence>
<sequence length="189" mass="21105">EGSVVAAKWARTMGILYLGICSGMHAAVVEYTESFLINPESGQGGDPGVRLESVIIGTEGPRQARTETSQFGDRAVVLQKECSAPQVRSVYGDESFFIERFACHREVNPDYLAKLEAKCLEFVGKDSTGKHGDIFELKGHPRYVGVQLRPDFMMRAPARSEWLVDFVRAAAKHYKDVIEEDSNNKYLTR</sequence>
<comment type="catalytic activity">
    <reaction evidence="9">
        <text>UTP + L-glutamine + ATP + H2O = CTP + L-glutamate + ADP + phosphate + 2 H(+)</text>
        <dbReference type="Rhea" id="RHEA:26426"/>
        <dbReference type="ChEBI" id="CHEBI:15377"/>
        <dbReference type="ChEBI" id="CHEBI:15378"/>
        <dbReference type="ChEBI" id="CHEBI:29985"/>
        <dbReference type="ChEBI" id="CHEBI:30616"/>
        <dbReference type="ChEBI" id="CHEBI:37563"/>
        <dbReference type="ChEBI" id="CHEBI:43474"/>
        <dbReference type="ChEBI" id="CHEBI:46398"/>
        <dbReference type="ChEBI" id="CHEBI:58359"/>
        <dbReference type="ChEBI" id="CHEBI:456216"/>
        <dbReference type="EC" id="6.3.4.2"/>
    </reaction>
</comment>
<dbReference type="GO" id="GO:0042802">
    <property type="term" value="F:identical protein binding"/>
    <property type="evidence" value="ECO:0007669"/>
    <property type="project" value="TreeGrafter"/>
</dbReference>
<evidence type="ECO:0000256" key="7">
    <source>
        <dbReference type="ARBA" id="ARBA00022962"/>
    </source>
</evidence>
<feature type="non-terminal residue" evidence="12">
    <location>
        <position position="1"/>
    </location>
</feature>
<evidence type="ECO:0000256" key="5">
    <source>
        <dbReference type="ARBA" id="ARBA00022741"/>
    </source>
</evidence>
<keyword evidence="8" id="KW-0665">Pyrimidine biosynthesis</keyword>
<evidence type="ECO:0000256" key="6">
    <source>
        <dbReference type="ARBA" id="ARBA00022840"/>
    </source>
</evidence>
<dbReference type="PANTHER" id="PTHR11550">
    <property type="entry name" value="CTP SYNTHASE"/>
    <property type="match status" value="1"/>
</dbReference>
<keyword evidence="4" id="KW-0436">Ligase</keyword>
<dbReference type="UniPathway" id="UPA00159">
    <property type="reaction ID" value="UER00277"/>
</dbReference>
<dbReference type="InterPro" id="IPR004468">
    <property type="entry name" value="CTP_synthase"/>
</dbReference>
<feature type="non-terminal residue" evidence="12">
    <location>
        <position position="189"/>
    </location>
</feature>
<organism evidence="12">
    <name type="scientific">Dissoconium aciculare CBS 342.82</name>
    <dbReference type="NCBI Taxonomy" id="1314786"/>
    <lineage>
        <taxon>Eukaryota</taxon>
        <taxon>Fungi</taxon>
        <taxon>Dikarya</taxon>
        <taxon>Ascomycota</taxon>
        <taxon>Pezizomycotina</taxon>
        <taxon>Dothideomycetes</taxon>
        <taxon>Dothideomycetidae</taxon>
        <taxon>Mycosphaerellales</taxon>
        <taxon>Dissoconiaceae</taxon>
        <taxon>Dissoconium</taxon>
    </lineage>
</organism>
<gene>
    <name evidence="12" type="ORF">K489DRAFT_296975</name>
</gene>
<evidence type="ECO:0000313" key="11">
    <source>
        <dbReference type="Proteomes" id="UP000504637"/>
    </source>
</evidence>
<dbReference type="OrthoDB" id="1739076at2759"/>
<dbReference type="GO" id="GO:0003883">
    <property type="term" value="F:CTP synthase activity"/>
    <property type="evidence" value="ECO:0007669"/>
    <property type="project" value="UniProtKB-EC"/>
</dbReference>
<evidence type="ECO:0000256" key="1">
    <source>
        <dbReference type="ARBA" id="ARBA00005171"/>
    </source>
</evidence>
<reference evidence="12" key="2">
    <citation type="submission" date="2020-04" db="EMBL/GenBank/DDBJ databases">
        <authorList>
            <consortium name="NCBI Genome Project"/>
        </authorList>
    </citation>
    <scope>NUCLEOTIDE SEQUENCE</scope>
    <source>
        <strain evidence="12">CBS 342.82</strain>
    </source>
</reference>
<evidence type="ECO:0000256" key="9">
    <source>
        <dbReference type="ARBA" id="ARBA00047781"/>
    </source>
</evidence>
<keyword evidence="11" id="KW-1185">Reference proteome</keyword>
<dbReference type="SUPFAM" id="SSF52317">
    <property type="entry name" value="Class I glutamine amidotransferase-like"/>
    <property type="match status" value="1"/>
</dbReference>
<accession>A0A6J3M5R1</accession>